<dbReference type="SUPFAM" id="SSF57845">
    <property type="entry name" value="B-box zinc-binding domain"/>
    <property type="match status" value="1"/>
</dbReference>
<dbReference type="PANTHER" id="PTHR24412">
    <property type="entry name" value="KELCH PROTEIN"/>
    <property type="match status" value="1"/>
</dbReference>
<dbReference type="OMA" id="IERYDIM"/>
<dbReference type="EMBL" id="LDAU01000037">
    <property type="protein sequence ID" value="KRX10195.1"/>
    <property type="molecule type" value="Genomic_DNA"/>
</dbReference>
<sequence>MQNQNQNQNQYNPQYQQQQVIDYSDQKIFCQKHQKQEFTQVCYTCQIPLCNNCMKEHSTHQIISPERHIQQISQKCQQMEPTFQAYLNTLGTLNLKQTEEIFERKIQAIHQAKQDFMNLVDEYFEDVLNTYSHLCSKVNNLESAQQTTHKQIDESQFPDFQINKKCLEKIMIDLMNYMTPVYTGEIPSSDIVKPKITQQNYYSNKMEASLPILDDQNGKIIFHNIEKKQNLIQEINMKPLISELPYQPSYIQLPDNTVFFCGGVDKKGKILGKAFICNLSDGSCSVLQDMLVKRCGHSLVYVPSPETNLMPGDEIELQEIEMVQQLQMGVTNYQTQQQNELNRSKSGFIYVIGGRTNNNTKTKLCEKFNIEKKQWVKIRPLQSARSRASTCLVDQRYIYTFYGTNSFQKPNTSIERYDIMTDQWRFIRVQNHLPGFDMTHSGAVQINKNQIMILGGFRESLFFDGEILFNRKIFAFNIKEQTISQYEDTLPNDCIVQGQAFIHQNKVYIQGHQLKKSGKQVIMDLQNAQIYSISKQECQMETIIDLQGKYLKNNQQVMVSQQAPQQISNDIQKSYQQQPYQSNTQFSNGQAQQQFFTKSQKQQAAQMQNLPTQQQYNQQPQFQQLKTSQGYQNTQNFGNYENNNKNFNNQIQ</sequence>
<feature type="compositionally biased region" description="Low complexity" evidence="4">
    <location>
        <begin position="636"/>
        <end position="652"/>
    </location>
</feature>
<dbReference type="Pfam" id="PF01344">
    <property type="entry name" value="Kelch_1"/>
    <property type="match status" value="2"/>
</dbReference>
<evidence type="ECO:0000256" key="4">
    <source>
        <dbReference type="SAM" id="MobiDB-lite"/>
    </source>
</evidence>
<evidence type="ECO:0000256" key="3">
    <source>
        <dbReference type="PROSITE-ProRule" id="PRU00024"/>
    </source>
</evidence>
<dbReference type="Gene3D" id="2.120.10.80">
    <property type="entry name" value="Kelch-type beta propeller"/>
    <property type="match status" value="1"/>
</dbReference>
<dbReference type="GO" id="GO:0008270">
    <property type="term" value="F:zinc ion binding"/>
    <property type="evidence" value="ECO:0007669"/>
    <property type="project" value="UniProtKB-KW"/>
</dbReference>
<dbReference type="SMART" id="SM00612">
    <property type="entry name" value="Kelch"/>
    <property type="match status" value="2"/>
</dbReference>
<keyword evidence="7" id="KW-1185">Reference proteome</keyword>
<accession>A0A0V0R6U5</accession>
<keyword evidence="3" id="KW-0479">Metal-binding</keyword>
<dbReference type="Gene3D" id="3.30.160.60">
    <property type="entry name" value="Classic Zinc Finger"/>
    <property type="match status" value="1"/>
</dbReference>
<organism evidence="6 7">
    <name type="scientific">Pseudocohnilembus persalinus</name>
    <name type="common">Ciliate</name>
    <dbReference type="NCBI Taxonomy" id="266149"/>
    <lineage>
        <taxon>Eukaryota</taxon>
        <taxon>Sar</taxon>
        <taxon>Alveolata</taxon>
        <taxon>Ciliophora</taxon>
        <taxon>Intramacronucleata</taxon>
        <taxon>Oligohymenophorea</taxon>
        <taxon>Scuticociliatia</taxon>
        <taxon>Philasterida</taxon>
        <taxon>Pseudocohnilembidae</taxon>
        <taxon>Pseudocohnilembus</taxon>
    </lineage>
</organism>
<dbReference type="InterPro" id="IPR006652">
    <property type="entry name" value="Kelch_1"/>
</dbReference>
<dbReference type="PANTHER" id="PTHR24412:SF489">
    <property type="entry name" value="RING FINGER DOMAIN AND KELCH REPEAT-CONTAINING PROTEIN DDB_G0271372"/>
    <property type="match status" value="1"/>
</dbReference>
<dbReference type="InParanoid" id="A0A0V0R6U5"/>
<keyword evidence="3" id="KW-0863">Zinc-finger</keyword>
<dbReference type="OrthoDB" id="1022638at2759"/>
<keyword evidence="1" id="KW-0880">Kelch repeat</keyword>
<dbReference type="SMART" id="SM00336">
    <property type="entry name" value="BBOX"/>
    <property type="match status" value="1"/>
</dbReference>
<evidence type="ECO:0000313" key="6">
    <source>
        <dbReference type="EMBL" id="KRX10195.1"/>
    </source>
</evidence>
<evidence type="ECO:0000256" key="2">
    <source>
        <dbReference type="ARBA" id="ARBA00022737"/>
    </source>
</evidence>
<reference evidence="6 7" key="1">
    <citation type="journal article" date="2015" name="Sci. Rep.">
        <title>Genome of the facultative scuticociliatosis pathogen Pseudocohnilembus persalinus provides insight into its virulence through horizontal gene transfer.</title>
        <authorList>
            <person name="Xiong J."/>
            <person name="Wang G."/>
            <person name="Cheng J."/>
            <person name="Tian M."/>
            <person name="Pan X."/>
            <person name="Warren A."/>
            <person name="Jiang C."/>
            <person name="Yuan D."/>
            <person name="Miao W."/>
        </authorList>
    </citation>
    <scope>NUCLEOTIDE SEQUENCE [LARGE SCALE GENOMIC DNA]</scope>
    <source>
        <strain evidence="6">36N120E</strain>
    </source>
</reference>
<dbReference type="SUPFAM" id="SSF117281">
    <property type="entry name" value="Kelch motif"/>
    <property type="match status" value="1"/>
</dbReference>
<keyword evidence="2" id="KW-0677">Repeat</keyword>
<dbReference type="PROSITE" id="PS50119">
    <property type="entry name" value="ZF_BBOX"/>
    <property type="match status" value="1"/>
</dbReference>
<dbReference type="CDD" id="cd19756">
    <property type="entry name" value="Bbox2"/>
    <property type="match status" value="1"/>
</dbReference>
<protein>
    <recommendedName>
        <fullName evidence="5">B box-type domain-containing protein</fullName>
    </recommendedName>
</protein>
<evidence type="ECO:0000259" key="5">
    <source>
        <dbReference type="PROSITE" id="PS50119"/>
    </source>
</evidence>
<feature type="compositionally biased region" description="Low complexity" evidence="4">
    <location>
        <begin position="607"/>
        <end position="625"/>
    </location>
</feature>
<feature type="domain" description="B box-type" evidence="5">
    <location>
        <begin position="25"/>
        <end position="65"/>
    </location>
</feature>
<feature type="region of interest" description="Disordered" evidence="4">
    <location>
        <begin position="607"/>
        <end position="652"/>
    </location>
</feature>
<name>A0A0V0R6U5_PSEPJ</name>
<dbReference type="InterPro" id="IPR000315">
    <property type="entry name" value="Znf_B-box"/>
</dbReference>
<feature type="compositionally biased region" description="Polar residues" evidence="4">
    <location>
        <begin position="626"/>
        <end position="635"/>
    </location>
</feature>
<evidence type="ECO:0000256" key="1">
    <source>
        <dbReference type="ARBA" id="ARBA00022441"/>
    </source>
</evidence>
<dbReference type="Pfam" id="PF00643">
    <property type="entry name" value="zf-B_box"/>
    <property type="match status" value="1"/>
</dbReference>
<comment type="caution">
    <text evidence="6">The sequence shown here is derived from an EMBL/GenBank/DDBJ whole genome shotgun (WGS) entry which is preliminary data.</text>
</comment>
<evidence type="ECO:0000313" key="7">
    <source>
        <dbReference type="Proteomes" id="UP000054937"/>
    </source>
</evidence>
<gene>
    <name evidence="6" type="ORF">PPERSA_12153</name>
</gene>
<dbReference type="InterPro" id="IPR015915">
    <property type="entry name" value="Kelch-typ_b-propeller"/>
</dbReference>
<dbReference type="AlphaFoldDB" id="A0A0V0R6U5"/>
<proteinExistence type="predicted"/>
<dbReference type="Proteomes" id="UP000054937">
    <property type="component" value="Unassembled WGS sequence"/>
</dbReference>
<keyword evidence="3" id="KW-0862">Zinc</keyword>